<evidence type="ECO:0000313" key="4">
    <source>
        <dbReference type="EMBL" id="KAE9384562.1"/>
    </source>
</evidence>
<keyword evidence="5" id="KW-1185">Reference proteome</keyword>
<feature type="transmembrane region" description="Helical" evidence="2">
    <location>
        <begin position="20"/>
        <end position="43"/>
    </location>
</feature>
<feature type="transmembrane region" description="Helical" evidence="2">
    <location>
        <begin position="104"/>
        <end position="122"/>
    </location>
</feature>
<dbReference type="AlphaFoldDB" id="A0A6A4GG66"/>
<evidence type="ECO:0000256" key="2">
    <source>
        <dbReference type="SAM" id="Phobius"/>
    </source>
</evidence>
<evidence type="ECO:0000256" key="1">
    <source>
        <dbReference type="SAM" id="MobiDB-lite"/>
    </source>
</evidence>
<dbReference type="InterPro" id="IPR045339">
    <property type="entry name" value="DUF6534"/>
</dbReference>
<feature type="region of interest" description="Disordered" evidence="1">
    <location>
        <begin position="211"/>
        <end position="245"/>
    </location>
</feature>
<feature type="transmembrane region" description="Helical" evidence="2">
    <location>
        <begin position="134"/>
        <end position="158"/>
    </location>
</feature>
<dbReference type="PANTHER" id="PTHR40465">
    <property type="entry name" value="CHROMOSOME 1, WHOLE GENOME SHOTGUN SEQUENCE"/>
    <property type="match status" value="1"/>
</dbReference>
<sequence length="258" mass="27968">MSTPPTPGLALNLDNIHGGLYISAHVVSALWGIACLQTFTYFVHYAKDKIIFKIMVVALWTMSTLQLYCVIAPQYRFTITFWGNPAVLLKKTNESSAPAVASNALPVAIDSGLSICMVYWLVKESKGAIGSHAIVVRLITLTINSGFWTASVALAALITSVVTQVQIYGAVYYVLCSLYCNTVLANLNAREFIRSAQKSEIVFGSNLRFETGGGHSSDSTSRDMSFAARPPRAHPENSMGSVVDENKANEPLVVQDVV</sequence>
<feature type="transmembrane region" description="Helical" evidence="2">
    <location>
        <begin position="170"/>
        <end position="189"/>
    </location>
</feature>
<proteinExistence type="predicted"/>
<feature type="domain" description="DUF6534" evidence="3">
    <location>
        <begin position="107"/>
        <end position="191"/>
    </location>
</feature>
<name>A0A6A4GG66_9AGAR</name>
<protein>
    <recommendedName>
        <fullName evidence="3">DUF6534 domain-containing protein</fullName>
    </recommendedName>
</protein>
<dbReference type="EMBL" id="ML770121">
    <property type="protein sequence ID" value="KAE9384562.1"/>
    <property type="molecule type" value="Genomic_DNA"/>
</dbReference>
<organism evidence="4 5">
    <name type="scientific">Gymnopus androsaceus JB14</name>
    <dbReference type="NCBI Taxonomy" id="1447944"/>
    <lineage>
        <taxon>Eukaryota</taxon>
        <taxon>Fungi</taxon>
        <taxon>Dikarya</taxon>
        <taxon>Basidiomycota</taxon>
        <taxon>Agaricomycotina</taxon>
        <taxon>Agaricomycetes</taxon>
        <taxon>Agaricomycetidae</taxon>
        <taxon>Agaricales</taxon>
        <taxon>Marasmiineae</taxon>
        <taxon>Omphalotaceae</taxon>
        <taxon>Gymnopus</taxon>
    </lineage>
</organism>
<evidence type="ECO:0000313" key="5">
    <source>
        <dbReference type="Proteomes" id="UP000799118"/>
    </source>
</evidence>
<dbReference type="PANTHER" id="PTHR40465:SF1">
    <property type="entry name" value="DUF6534 DOMAIN-CONTAINING PROTEIN"/>
    <property type="match status" value="1"/>
</dbReference>
<keyword evidence="2" id="KW-0472">Membrane</keyword>
<feature type="transmembrane region" description="Helical" evidence="2">
    <location>
        <begin position="50"/>
        <end position="75"/>
    </location>
</feature>
<dbReference type="Pfam" id="PF20152">
    <property type="entry name" value="DUF6534"/>
    <property type="match status" value="1"/>
</dbReference>
<gene>
    <name evidence="4" type="ORF">BT96DRAFT_644745</name>
</gene>
<dbReference type="Proteomes" id="UP000799118">
    <property type="component" value="Unassembled WGS sequence"/>
</dbReference>
<keyword evidence="2" id="KW-0812">Transmembrane</keyword>
<reference evidence="4" key="1">
    <citation type="journal article" date="2019" name="Environ. Microbiol.">
        <title>Fungal ecological strategies reflected in gene transcription - a case study of two litter decomposers.</title>
        <authorList>
            <person name="Barbi F."/>
            <person name="Kohler A."/>
            <person name="Barry K."/>
            <person name="Baskaran P."/>
            <person name="Daum C."/>
            <person name="Fauchery L."/>
            <person name="Ihrmark K."/>
            <person name="Kuo A."/>
            <person name="LaButti K."/>
            <person name="Lipzen A."/>
            <person name="Morin E."/>
            <person name="Grigoriev I.V."/>
            <person name="Henrissat B."/>
            <person name="Lindahl B."/>
            <person name="Martin F."/>
        </authorList>
    </citation>
    <scope>NUCLEOTIDE SEQUENCE</scope>
    <source>
        <strain evidence="4">JB14</strain>
    </source>
</reference>
<dbReference type="OrthoDB" id="2884999at2759"/>
<keyword evidence="2" id="KW-1133">Transmembrane helix</keyword>
<evidence type="ECO:0000259" key="3">
    <source>
        <dbReference type="Pfam" id="PF20152"/>
    </source>
</evidence>
<accession>A0A6A4GG66</accession>